<gene>
    <name evidence="7" type="ORF">NMOB1V02_LOCUS1011</name>
</gene>
<organism evidence="7">
    <name type="scientific">Notodromas monacha</name>
    <dbReference type="NCBI Taxonomy" id="399045"/>
    <lineage>
        <taxon>Eukaryota</taxon>
        <taxon>Metazoa</taxon>
        <taxon>Ecdysozoa</taxon>
        <taxon>Arthropoda</taxon>
        <taxon>Crustacea</taxon>
        <taxon>Oligostraca</taxon>
        <taxon>Ostracoda</taxon>
        <taxon>Podocopa</taxon>
        <taxon>Podocopida</taxon>
        <taxon>Cypridocopina</taxon>
        <taxon>Cypridoidea</taxon>
        <taxon>Cyprididae</taxon>
        <taxon>Notodromas</taxon>
    </lineage>
</organism>
<dbReference type="PRINTS" id="PR00053">
    <property type="entry name" value="FORKHEAD"/>
</dbReference>
<dbReference type="InterPro" id="IPR036388">
    <property type="entry name" value="WH-like_DNA-bd_sf"/>
</dbReference>
<dbReference type="PROSITE" id="PS00657">
    <property type="entry name" value="FORK_HEAD_1"/>
    <property type="match status" value="1"/>
</dbReference>
<dbReference type="PROSITE" id="PS50039">
    <property type="entry name" value="FORK_HEAD_3"/>
    <property type="match status" value="1"/>
</dbReference>
<dbReference type="OrthoDB" id="5954824at2759"/>
<dbReference type="PANTHER" id="PTHR11829:SF380">
    <property type="entry name" value="PROTEIN FORK HEAD"/>
    <property type="match status" value="1"/>
</dbReference>
<dbReference type="GO" id="GO:0000981">
    <property type="term" value="F:DNA-binding transcription factor activity, RNA polymerase II-specific"/>
    <property type="evidence" value="ECO:0007669"/>
    <property type="project" value="TreeGrafter"/>
</dbReference>
<evidence type="ECO:0000256" key="5">
    <source>
        <dbReference type="SAM" id="MobiDB-lite"/>
    </source>
</evidence>
<dbReference type="InterPro" id="IPR050211">
    <property type="entry name" value="FOX_domain-containing"/>
</dbReference>
<evidence type="ECO:0000256" key="1">
    <source>
        <dbReference type="ARBA" id="ARBA00004123"/>
    </source>
</evidence>
<keyword evidence="3 4" id="KW-0539">Nucleus</keyword>
<dbReference type="InterPro" id="IPR047388">
    <property type="entry name" value="FH-like_dFKH"/>
</dbReference>
<dbReference type="InterPro" id="IPR036390">
    <property type="entry name" value="WH_DNA-bd_sf"/>
</dbReference>
<keyword evidence="2 4" id="KW-0238">DNA-binding</keyword>
<feature type="DNA-binding region" description="Fork-head" evidence="4">
    <location>
        <begin position="45"/>
        <end position="139"/>
    </location>
</feature>
<evidence type="ECO:0000313" key="7">
    <source>
        <dbReference type="EMBL" id="CAD7273108.1"/>
    </source>
</evidence>
<keyword evidence="8" id="KW-1185">Reference proteome</keyword>
<evidence type="ECO:0000256" key="3">
    <source>
        <dbReference type="ARBA" id="ARBA00023242"/>
    </source>
</evidence>
<dbReference type="GO" id="GO:0030154">
    <property type="term" value="P:cell differentiation"/>
    <property type="evidence" value="ECO:0007669"/>
    <property type="project" value="TreeGrafter"/>
</dbReference>
<dbReference type="Proteomes" id="UP000678499">
    <property type="component" value="Unassembled WGS sequence"/>
</dbReference>
<dbReference type="InterPro" id="IPR018122">
    <property type="entry name" value="TF_fork_head_CS_1"/>
</dbReference>
<dbReference type="FunFam" id="1.10.10.10:FF:000042">
    <property type="entry name" value="hepatocyte nuclear factor 3-beta"/>
    <property type="match status" value="1"/>
</dbReference>
<accession>A0A7R9G8J9</accession>
<proteinExistence type="predicted"/>
<sequence length="358" mass="38500">MAMGRDVSCTNALVPGSVTSADATSAALQRARSEKAYRRTLSHAKPPYSYISLITMAIQSSSSNMVTLSEIYQFIMDLFPYYRQNQQRWQNSIRHSLSFNDCFLKVPRTPDKPGKGSFWTLHPDSGNMFENGCFLRRQKRFKCEKKEAHRQATKTTPGHPGSNGDHVGSGKPEKSSKSSKSNSGTAHSGAGSGSSVSDQGHLSSSGTATSGSSDNGVTNLMDGPVTKIESDTPTGLACPPPSMSSAHHGFNPASTPVSTDLPLHYSTSASHYSAAGLMSHPASHHLLKSEYKDYKDYKDYKTDFSITSLISPEGKGDLKPYEMAQYTPYGFASSAIAASSAGDPSGYYQASMYGSVHP</sequence>
<dbReference type="EMBL" id="CAJPEX010000096">
    <property type="protein sequence ID" value="CAG0913260.1"/>
    <property type="molecule type" value="Genomic_DNA"/>
</dbReference>
<dbReference type="SUPFAM" id="SSF46785">
    <property type="entry name" value="Winged helix' DNA-binding domain"/>
    <property type="match status" value="1"/>
</dbReference>
<comment type="subcellular location">
    <subcellularLocation>
        <location evidence="1 4">Nucleus</location>
    </subcellularLocation>
</comment>
<feature type="domain" description="Fork-head" evidence="6">
    <location>
        <begin position="45"/>
        <end position="139"/>
    </location>
</feature>
<dbReference type="GO" id="GO:0000978">
    <property type="term" value="F:RNA polymerase II cis-regulatory region sequence-specific DNA binding"/>
    <property type="evidence" value="ECO:0007669"/>
    <property type="project" value="TreeGrafter"/>
</dbReference>
<dbReference type="SMART" id="SM00339">
    <property type="entry name" value="FH"/>
    <property type="match status" value="1"/>
</dbReference>
<dbReference type="GO" id="GO:0005634">
    <property type="term" value="C:nucleus"/>
    <property type="evidence" value="ECO:0007669"/>
    <property type="project" value="UniProtKB-SubCell"/>
</dbReference>
<dbReference type="Pfam" id="PF00250">
    <property type="entry name" value="Forkhead"/>
    <property type="match status" value="1"/>
</dbReference>
<dbReference type="PANTHER" id="PTHR11829">
    <property type="entry name" value="FORKHEAD BOX PROTEIN"/>
    <property type="match status" value="1"/>
</dbReference>
<name>A0A7R9G8J9_9CRUS</name>
<evidence type="ECO:0000259" key="6">
    <source>
        <dbReference type="PROSITE" id="PS50039"/>
    </source>
</evidence>
<evidence type="ECO:0000313" key="8">
    <source>
        <dbReference type="Proteomes" id="UP000678499"/>
    </source>
</evidence>
<dbReference type="AlphaFoldDB" id="A0A7R9G8J9"/>
<dbReference type="CDD" id="cd20041">
    <property type="entry name" value="FH_dFKH"/>
    <property type="match status" value="1"/>
</dbReference>
<reference evidence="7" key="1">
    <citation type="submission" date="2020-11" db="EMBL/GenBank/DDBJ databases">
        <authorList>
            <person name="Tran Van P."/>
        </authorList>
    </citation>
    <scope>NUCLEOTIDE SEQUENCE</scope>
</reference>
<dbReference type="Gene3D" id="1.10.10.10">
    <property type="entry name" value="Winged helix-like DNA-binding domain superfamily/Winged helix DNA-binding domain"/>
    <property type="match status" value="1"/>
</dbReference>
<dbReference type="PROSITE" id="PS00658">
    <property type="entry name" value="FORK_HEAD_2"/>
    <property type="match status" value="1"/>
</dbReference>
<dbReference type="GO" id="GO:0009653">
    <property type="term" value="P:anatomical structure morphogenesis"/>
    <property type="evidence" value="ECO:0007669"/>
    <property type="project" value="TreeGrafter"/>
</dbReference>
<evidence type="ECO:0000256" key="2">
    <source>
        <dbReference type="ARBA" id="ARBA00023125"/>
    </source>
</evidence>
<evidence type="ECO:0000256" key="4">
    <source>
        <dbReference type="PROSITE-ProRule" id="PRU00089"/>
    </source>
</evidence>
<dbReference type="EMBL" id="OA882133">
    <property type="protein sequence ID" value="CAD7273108.1"/>
    <property type="molecule type" value="Genomic_DNA"/>
</dbReference>
<protein>
    <recommendedName>
        <fullName evidence="6">Fork-head domain-containing protein</fullName>
    </recommendedName>
</protein>
<dbReference type="InterPro" id="IPR001766">
    <property type="entry name" value="Fork_head_dom"/>
</dbReference>
<dbReference type="InterPro" id="IPR030456">
    <property type="entry name" value="TF_fork_head_CS_2"/>
</dbReference>
<feature type="region of interest" description="Disordered" evidence="5">
    <location>
        <begin position="144"/>
        <end position="255"/>
    </location>
</feature>
<feature type="compositionally biased region" description="Low complexity" evidence="5">
    <location>
        <begin position="178"/>
        <end position="213"/>
    </location>
</feature>